<organism evidence="2 3">
    <name type="scientific">Mesorhabditis belari</name>
    <dbReference type="NCBI Taxonomy" id="2138241"/>
    <lineage>
        <taxon>Eukaryota</taxon>
        <taxon>Metazoa</taxon>
        <taxon>Ecdysozoa</taxon>
        <taxon>Nematoda</taxon>
        <taxon>Chromadorea</taxon>
        <taxon>Rhabditida</taxon>
        <taxon>Rhabditina</taxon>
        <taxon>Rhabditomorpha</taxon>
        <taxon>Rhabditoidea</taxon>
        <taxon>Rhabditidae</taxon>
        <taxon>Mesorhabditinae</taxon>
        <taxon>Mesorhabditis</taxon>
    </lineage>
</organism>
<evidence type="ECO:0000313" key="3">
    <source>
        <dbReference type="WBParaSite" id="MBELARI_LOCUS18034"/>
    </source>
</evidence>
<protein>
    <submittedName>
        <fullName evidence="3">Uncharacterized protein</fullName>
    </submittedName>
</protein>
<keyword evidence="1" id="KW-0812">Transmembrane</keyword>
<dbReference type="WBParaSite" id="MBELARI_LOCUS18034">
    <property type="protein sequence ID" value="MBELARI_LOCUS18034"/>
    <property type="gene ID" value="MBELARI_LOCUS18034"/>
</dbReference>
<evidence type="ECO:0000256" key="1">
    <source>
        <dbReference type="SAM" id="Phobius"/>
    </source>
</evidence>
<dbReference type="AlphaFoldDB" id="A0AAF3EV13"/>
<feature type="transmembrane region" description="Helical" evidence="1">
    <location>
        <begin position="184"/>
        <end position="209"/>
    </location>
</feature>
<feature type="transmembrane region" description="Helical" evidence="1">
    <location>
        <begin position="92"/>
        <end position="114"/>
    </location>
</feature>
<feature type="transmembrane region" description="Helical" evidence="1">
    <location>
        <begin position="374"/>
        <end position="394"/>
    </location>
</feature>
<keyword evidence="2" id="KW-1185">Reference proteome</keyword>
<feature type="transmembrane region" description="Helical" evidence="1">
    <location>
        <begin position="57"/>
        <end position="80"/>
    </location>
</feature>
<proteinExistence type="predicted"/>
<keyword evidence="1" id="KW-1133">Transmembrane helix</keyword>
<reference evidence="3" key="1">
    <citation type="submission" date="2024-02" db="UniProtKB">
        <authorList>
            <consortium name="WormBaseParasite"/>
        </authorList>
    </citation>
    <scope>IDENTIFICATION</scope>
</reference>
<name>A0AAF3EV13_9BILA</name>
<accession>A0AAF3EV13</accession>
<feature type="transmembrane region" description="Helical" evidence="1">
    <location>
        <begin position="320"/>
        <end position="346"/>
    </location>
</feature>
<evidence type="ECO:0000313" key="2">
    <source>
        <dbReference type="Proteomes" id="UP000887575"/>
    </source>
</evidence>
<sequence>MLLAANTRNSIKTDEFLMPKELPKGNVLALLNTLYTSGFASVSPNQPMLTGRTMHTLYALSFIVYVSNCLCDWIHVYFTLKGYVTSFPLHTSLATAMVITVVTGSMITGLLLVLCMENAFAHRLDITPYQSGFAVILEAIWEWLQAFNNFRVVFLVMIFHDLPMTILNYFYITSCRCAGPGITPWSLLASSLSTCTSLFWRLVMLYFSYRRMMCSSKKKAEVHGVERYPTTRTHLTTLTTTTNGGRMDEFDEFWPIRFSRMKIYGEDLTREQLEIKRKVDKENEMRNCQSKSNLTPKSRFANAIVFINQIFQRLKSFSKFIACICLSTVIYLGYCVTCCIPCLYHYTCRKGSFYHRHKFARSVVRYMSSSYHYFLFYFSIALTTVLLSMNVTLISSVHILGNNQLPPEISQLCISIDFRNKAIVASIEPEFIFGVKTKKAICKPIWENRALGIGLSRKKAGPWQTRLFVEKEEMLAISTEIFFNHTIQREPVMVLFYDFAILKDIDNEKSHCLRKNDTGW</sequence>
<dbReference type="Proteomes" id="UP000887575">
    <property type="component" value="Unassembled WGS sequence"/>
</dbReference>
<feature type="transmembrane region" description="Helical" evidence="1">
    <location>
        <begin position="152"/>
        <end position="172"/>
    </location>
</feature>
<keyword evidence="1" id="KW-0472">Membrane</keyword>